<dbReference type="PANTHER" id="PTHR43630:SF2">
    <property type="entry name" value="GLYCOSYLTRANSFERASE"/>
    <property type="match status" value="1"/>
</dbReference>
<dbReference type="InterPro" id="IPR001173">
    <property type="entry name" value="Glyco_trans_2-like"/>
</dbReference>
<sequence>MPSLSVIVITRDEAAHIGDCLRSVRDLADEIVVVDSGSRDDTVRICRELGARVIETDWPGFGPQKNRALDAATGDWVFSIDADERVTPELAAELRAAMADGRADAYAVPRLSQFCGHWVHHSGWRPDYIVRLFRRGSARFSDNLVHESVEPRGPVARLKTSLLHYSYTSRAQVEAKSRQYAEAGARELRRRGKQVGPLSPALHGAWAFLRTLLVKRGILDGRTGFAIARMNAAVSYEKYRRARALGASA</sequence>
<dbReference type="Pfam" id="PF00535">
    <property type="entry name" value="Glycos_transf_2"/>
    <property type="match status" value="1"/>
</dbReference>
<dbReference type="CDD" id="cd02511">
    <property type="entry name" value="Beta4Glucosyltransferase"/>
    <property type="match status" value="1"/>
</dbReference>
<dbReference type="Proteomes" id="UP000177515">
    <property type="component" value="Chromosome 1"/>
</dbReference>
<protein>
    <submittedName>
        <fullName evidence="3">LPS biosynthesis protein</fullName>
    </submittedName>
</protein>
<dbReference type="Gene3D" id="3.90.550.10">
    <property type="entry name" value="Spore Coat Polysaccharide Biosynthesis Protein SpsA, Chain A"/>
    <property type="match status" value="1"/>
</dbReference>
<keyword evidence="4" id="KW-1185">Reference proteome</keyword>
<evidence type="ECO:0000256" key="1">
    <source>
        <dbReference type="ARBA" id="ARBA00038494"/>
    </source>
</evidence>
<dbReference type="SUPFAM" id="SSF53448">
    <property type="entry name" value="Nucleotide-diphospho-sugar transferases"/>
    <property type="match status" value="1"/>
</dbReference>
<accession>A0ABM6F272</accession>
<proteinExistence type="inferred from homology"/>
<evidence type="ECO:0000259" key="2">
    <source>
        <dbReference type="Pfam" id="PF00535"/>
    </source>
</evidence>
<reference evidence="3 4" key="1">
    <citation type="submission" date="2016-10" db="EMBL/GenBank/DDBJ databases">
        <title>Complete genome sequences of three Cupriavidus strains isolated from various Malaysian environments.</title>
        <authorList>
            <person name="Abdullah A.A.-A."/>
            <person name="Shafie N.A.H."/>
            <person name="Lau N.S."/>
        </authorList>
    </citation>
    <scope>NUCLEOTIDE SEQUENCE [LARGE SCALE GENOMIC DNA]</scope>
    <source>
        <strain evidence="3 4">USMAA1020</strain>
    </source>
</reference>
<feature type="domain" description="Glycosyltransferase 2-like" evidence="2">
    <location>
        <begin position="5"/>
        <end position="125"/>
    </location>
</feature>
<dbReference type="EMBL" id="CP017754">
    <property type="protein sequence ID" value="AOZ05503.1"/>
    <property type="molecule type" value="Genomic_DNA"/>
</dbReference>
<gene>
    <name evidence="3" type="ORF">BKK80_06560</name>
</gene>
<name>A0ABM6F272_9BURK</name>
<evidence type="ECO:0000313" key="4">
    <source>
        <dbReference type="Proteomes" id="UP000177515"/>
    </source>
</evidence>
<dbReference type="InterPro" id="IPR029044">
    <property type="entry name" value="Nucleotide-diphossugar_trans"/>
</dbReference>
<dbReference type="RefSeq" id="WP_071037297.1">
    <property type="nucleotide sequence ID" value="NZ_CP017754.1"/>
</dbReference>
<dbReference type="PANTHER" id="PTHR43630">
    <property type="entry name" value="POLY-BETA-1,6-N-ACETYL-D-GLUCOSAMINE SYNTHASE"/>
    <property type="match status" value="1"/>
</dbReference>
<comment type="similarity">
    <text evidence="1">Belongs to the glycosyltransferase 2 family. WaaE/KdtX subfamily.</text>
</comment>
<organism evidence="3 4">
    <name type="scientific">Cupriavidus malaysiensis</name>
    <dbReference type="NCBI Taxonomy" id="367825"/>
    <lineage>
        <taxon>Bacteria</taxon>
        <taxon>Pseudomonadati</taxon>
        <taxon>Pseudomonadota</taxon>
        <taxon>Betaproteobacteria</taxon>
        <taxon>Burkholderiales</taxon>
        <taxon>Burkholderiaceae</taxon>
        <taxon>Cupriavidus</taxon>
    </lineage>
</organism>
<evidence type="ECO:0000313" key="3">
    <source>
        <dbReference type="EMBL" id="AOZ05503.1"/>
    </source>
</evidence>